<reference evidence="1" key="1">
    <citation type="submission" date="2021-03" db="EMBL/GenBank/DDBJ databases">
        <title>Antimicrobial resistance genes in bacteria isolated from Japanese honey, and their potential for conferring macrolide and lincosamide resistance in the American foulbrood pathogen Paenibacillus larvae.</title>
        <authorList>
            <person name="Okamoto M."/>
            <person name="Kumagai M."/>
            <person name="Kanamori H."/>
            <person name="Takamatsu D."/>
        </authorList>
    </citation>
    <scope>NUCLEOTIDE SEQUENCE</scope>
    <source>
        <strain evidence="1">J27TS8</strain>
    </source>
</reference>
<dbReference type="EMBL" id="BORC01000001">
    <property type="protein sequence ID" value="GIN60466.1"/>
    <property type="molecule type" value="Genomic_DNA"/>
</dbReference>
<dbReference type="Proteomes" id="UP000682111">
    <property type="component" value="Unassembled WGS sequence"/>
</dbReference>
<gene>
    <name evidence="1" type="ORF">J27TS8_04590</name>
</gene>
<protein>
    <submittedName>
        <fullName evidence="1">Uncharacterized protein</fullName>
    </submittedName>
</protein>
<evidence type="ECO:0000313" key="2">
    <source>
        <dbReference type="Proteomes" id="UP000682111"/>
    </source>
</evidence>
<dbReference type="AlphaFoldDB" id="A0A919WEX1"/>
<proteinExistence type="predicted"/>
<name>A0A919WEX1_9BACI</name>
<accession>A0A919WEX1</accession>
<evidence type="ECO:0000313" key="1">
    <source>
        <dbReference type="EMBL" id="GIN60466.1"/>
    </source>
</evidence>
<keyword evidence="2" id="KW-1185">Reference proteome</keyword>
<comment type="caution">
    <text evidence="1">The sequence shown here is derived from an EMBL/GenBank/DDBJ whole genome shotgun (WGS) entry which is preliminary data.</text>
</comment>
<dbReference type="RefSeq" id="WP_095306820.1">
    <property type="nucleotide sequence ID" value="NZ_BORC01000001.1"/>
</dbReference>
<organism evidence="1 2">
    <name type="scientific">Robertmurraya siralis</name>
    <dbReference type="NCBI Taxonomy" id="77777"/>
    <lineage>
        <taxon>Bacteria</taxon>
        <taxon>Bacillati</taxon>
        <taxon>Bacillota</taxon>
        <taxon>Bacilli</taxon>
        <taxon>Bacillales</taxon>
        <taxon>Bacillaceae</taxon>
        <taxon>Robertmurraya</taxon>
    </lineage>
</organism>
<sequence length="207" mass="23500">MEANITLNTITSTERENNVYSGLMATPGIWIGGKIYWLRDSREKLISEENISVIVKERSIHSKTKIHEMFIKNHGDEIRDIKVLFVHHYPEISKEVLTFVAPVEKAIFHIMNPLLYLVNGYCQGKTMDQATVQPMWKVNTENIWQSLGRGVLQYQPMAKGMMASIFSLDGTIAVNETCKASSWTVVGESKKEALQLNQAIKKALLFI</sequence>